<dbReference type="InterPro" id="IPR019308">
    <property type="entry name" value="TMEM214"/>
</dbReference>
<evidence type="ECO:0000256" key="10">
    <source>
        <dbReference type="ARBA" id="ARBA00024938"/>
    </source>
</evidence>
<evidence type="ECO:0000256" key="9">
    <source>
        <dbReference type="ARBA" id="ARBA00023180"/>
    </source>
</evidence>
<evidence type="ECO:0000256" key="4">
    <source>
        <dbReference type="ARBA" id="ARBA00022692"/>
    </source>
</evidence>
<reference evidence="11 12" key="1">
    <citation type="journal article" date="2020" name="Cell">
        <title>Large-Scale Comparative Analyses of Tick Genomes Elucidate Their Genetic Diversity and Vector Capacities.</title>
        <authorList>
            <consortium name="Tick Genome and Microbiome Consortium (TIGMIC)"/>
            <person name="Jia N."/>
            <person name="Wang J."/>
            <person name="Shi W."/>
            <person name="Du L."/>
            <person name="Sun Y."/>
            <person name="Zhan W."/>
            <person name="Jiang J.F."/>
            <person name="Wang Q."/>
            <person name="Zhang B."/>
            <person name="Ji P."/>
            <person name="Bell-Sakyi L."/>
            <person name="Cui X.M."/>
            <person name="Yuan T.T."/>
            <person name="Jiang B.G."/>
            <person name="Yang W.F."/>
            <person name="Lam T.T."/>
            <person name="Chang Q.C."/>
            <person name="Ding S.J."/>
            <person name="Wang X.J."/>
            <person name="Zhu J.G."/>
            <person name="Ruan X.D."/>
            <person name="Zhao L."/>
            <person name="Wei J.T."/>
            <person name="Ye R.Z."/>
            <person name="Que T.C."/>
            <person name="Du C.H."/>
            <person name="Zhou Y.H."/>
            <person name="Cheng J.X."/>
            <person name="Dai P.F."/>
            <person name="Guo W.B."/>
            <person name="Han X.H."/>
            <person name="Huang E.J."/>
            <person name="Li L.F."/>
            <person name="Wei W."/>
            <person name="Gao Y.C."/>
            <person name="Liu J.Z."/>
            <person name="Shao H.Z."/>
            <person name="Wang X."/>
            <person name="Wang C.C."/>
            <person name="Yang T.C."/>
            <person name="Huo Q.B."/>
            <person name="Li W."/>
            <person name="Chen H.Y."/>
            <person name="Chen S.E."/>
            <person name="Zhou L.G."/>
            <person name="Ni X.B."/>
            <person name="Tian J.H."/>
            <person name="Sheng Y."/>
            <person name="Liu T."/>
            <person name="Pan Y.S."/>
            <person name="Xia L.Y."/>
            <person name="Li J."/>
            <person name="Zhao F."/>
            <person name="Cao W.C."/>
        </authorList>
    </citation>
    <scope>NUCLEOTIDE SEQUENCE [LARGE SCALE GENOMIC DNA]</scope>
    <source>
        <strain evidence="11">HaeL-2018</strain>
    </source>
</reference>
<comment type="similarity">
    <text evidence="2">Belongs to the TMEM214 family.</text>
</comment>
<sequence length="214" mass="23103">MVAFVGRACCSVAAAADARGGDAGVRGLRGGLALVTAHPAPGDPGGRRPVCGRGPGLRPGGVRAVSLLDLVHGGSRLPLSPERERTLRGLYPRVRQLCYAAESPRSAYFPSYLRRLGSGRPVLDSEVLSSLEECLTKDSECVSVWRQLFTRQAAQSARLLQHLVAGDSWRRLPRPTQRRLYATLASWQHISADEPALKDALAQCQVRASLLPLF</sequence>
<dbReference type="GO" id="GO:0005794">
    <property type="term" value="C:Golgi apparatus"/>
    <property type="evidence" value="ECO:0007669"/>
    <property type="project" value="TreeGrafter"/>
</dbReference>
<gene>
    <name evidence="11" type="ORF">HPB48_023246</name>
</gene>
<name>A0A9J6H4F3_HAELO</name>
<keyword evidence="4" id="KW-0812">Transmembrane</keyword>
<dbReference type="PANTHER" id="PTHR13448:SF0">
    <property type="entry name" value="TRANSMEMBRANE PROTEIN 214"/>
    <property type="match status" value="1"/>
</dbReference>
<comment type="caution">
    <text evidence="11">The sequence shown here is derived from an EMBL/GenBank/DDBJ whole genome shotgun (WGS) entry which is preliminary data.</text>
</comment>
<dbReference type="EMBL" id="JABSTR010000185">
    <property type="protein sequence ID" value="KAH9382690.1"/>
    <property type="molecule type" value="Genomic_DNA"/>
</dbReference>
<dbReference type="GO" id="GO:0006915">
    <property type="term" value="P:apoptotic process"/>
    <property type="evidence" value="ECO:0007669"/>
    <property type="project" value="UniProtKB-KW"/>
</dbReference>
<keyword evidence="7" id="KW-1133">Transmembrane helix</keyword>
<keyword evidence="12" id="KW-1185">Reference proteome</keyword>
<comment type="function">
    <text evidence="10">Critical mediator, in cooperation with CASP4, of endoplasmic reticulum-stress induced apoptosis. Required or the activation of CASP4 following endoplasmic reticulum stress.</text>
</comment>
<dbReference type="OrthoDB" id="10022292at2759"/>
<keyword evidence="5" id="KW-0053">Apoptosis</keyword>
<keyword evidence="9" id="KW-0325">Glycoprotein</keyword>
<keyword evidence="8" id="KW-0472">Membrane</keyword>
<evidence type="ECO:0000256" key="1">
    <source>
        <dbReference type="ARBA" id="ARBA00004477"/>
    </source>
</evidence>
<organism evidence="11 12">
    <name type="scientific">Haemaphysalis longicornis</name>
    <name type="common">Bush tick</name>
    <dbReference type="NCBI Taxonomy" id="44386"/>
    <lineage>
        <taxon>Eukaryota</taxon>
        <taxon>Metazoa</taxon>
        <taxon>Ecdysozoa</taxon>
        <taxon>Arthropoda</taxon>
        <taxon>Chelicerata</taxon>
        <taxon>Arachnida</taxon>
        <taxon>Acari</taxon>
        <taxon>Parasitiformes</taxon>
        <taxon>Ixodida</taxon>
        <taxon>Ixodoidea</taxon>
        <taxon>Ixodidae</taxon>
        <taxon>Haemaphysalinae</taxon>
        <taxon>Haemaphysalis</taxon>
    </lineage>
</organism>
<dbReference type="VEuPathDB" id="VectorBase:HLOH_054112"/>
<evidence type="ECO:0000256" key="8">
    <source>
        <dbReference type="ARBA" id="ARBA00023136"/>
    </source>
</evidence>
<dbReference type="Pfam" id="PF10151">
    <property type="entry name" value="TMEM214"/>
    <property type="match status" value="1"/>
</dbReference>
<protein>
    <submittedName>
        <fullName evidence="11">Uncharacterized protein</fullName>
    </submittedName>
</protein>
<dbReference type="PANTHER" id="PTHR13448">
    <property type="entry name" value="TRANSMEMBRANE PROTEIN 214"/>
    <property type="match status" value="1"/>
</dbReference>
<comment type="subunit">
    <text evidence="3">Constitutively interacts with CASP4; required for the localization of procaspase 4 to the ER.</text>
</comment>
<keyword evidence="6" id="KW-0256">Endoplasmic reticulum</keyword>
<evidence type="ECO:0000256" key="2">
    <source>
        <dbReference type="ARBA" id="ARBA00007984"/>
    </source>
</evidence>
<evidence type="ECO:0000256" key="7">
    <source>
        <dbReference type="ARBA" id="ARBA00022989"/>
    </source>
</evidence>
<dbReference type="AlphaFoldDB" id="A0A9J6H4F3"/>
<evidence type="ECO:0000256" key="3">
    <source>
        <dbReference type="ARBA" id="ARBA00011720"/>
    </source>
</evidence>
<dbReference type="GO" id="GO:0005789">
    <property type="term" value="C:endoplasmic reticulum membrane"/>
    <property type="evidence" value="ECO:0007669"/>
    <property type="project" value="UniProtKB-SubCell"/>
</dbReference>
<evidence type="ECO:0000313" key="12">
    <source>
        <dbReference type="Proteomes" id="UP000821853"/>
    </source>
</evidence>
<proteinExistence type="inferred from homology"/>
<accession>A0A9J6H4F3</accession>
<evidence type="ECO:0000256" key="5">
    <source>
        <dbReference type="ARBA" id="ARBA00022703"/>
    </source>
</evidence>
<dbReference type="Proteomes" id="UP000821853">
    <property type="component" value="Unassembled WGS sequence"/>
</dbReference>
<evidence type="ECO:0000313" key="11">
    <source>
        <dbReference type="EMBL" id="KAH9382690.1"/>
    </source>
</evidence>
<evidence type="ECO:0000256" key="6">
    <source>
        <dbReference type="ARBA" id="ARBA00022824"/>
    </source>
</evidence>
<comment type="subcellular location">
    <subcellularLocation>
        <location evidence="1">Endoplasmic reticulum membrane</location>
        <topology evidence="1">Multi-pass membrane protein</topology>
    </subcellularLocation>
</comment>